<dbReference type="AlphaFoldDB" id="A0AAV7K385"/>
<protein>
    <submittedName>
        <fullName evidence="1">Uncharacterized protein</fullName>
    </submittedName>
</protein>
<organism evidence="1 2">
    <name type="scientific">Oopsacas minuta</name>
    <dbReference type="NCBI Taxonomy" id="111878"/>
    <lineage>
        <taxon>Eukaryota</taxon>
        <taxon>Metazoa</taxon>
        <taxon>Porifera</taxon>
        <taxon>Hexactinellida</taxon>
        <taxon>Hexasterophora</taxon>
        <taxon>Lyssacinosida</taxon>
        <taxon>Leucopsacidae</taxon>
        <taxon>Oopsacas</taxon>
    </lineage>
</organism>
<comment type="caution">
    <text evidence="1">The sequence shown here is derived from an EMBL/GenBank/DDBJ whole genome shotgun (WGS) entry which is preliminary data.</text>
</comment>
<proteinExistence type="predicted"/>
<evidence type="ECO:0000313" key="1">
    <source>
        <dbReference type="EMBL" id="KAI6655596.1"/>
    </source>
</evidence>
<sequence>MEMMMQGMYTEARSPSQRALIKGMEVTGCMGAQCIVALGTAGVLGGVGAVAGPIGAVVGGVTGGLIGFSEFLERKEHPEIAYDYVVIDNIEQTNNILPAKDHEFRLGTDHFEQDTNDTRDTRQVPGNIQLIPENAQLIPDDTLLISYDTPLIPENAQLISKNTPLIPNENPPGP</sequence>
<dbReference type="EMBL" id="JAKMXF010000188">
    <property type="protein sequence ID" value="KAI6655596.1"/>
    <property type="molecule type" value="Genomic_DNA"/>
</dbReference>
<gene>
    <name evidence="1" type="ORF">LOD99_2095</name>
</gene>
<accession>A0AAV7K385</accession>
<reference evidence="1 2" key="1">
    <citation type="journal article" date="2023" name="BMC Biol.">
        <title>The compact genome of the sponge Oopsacas minuta (Hexactinellida) is lacking key metazoan core genes.</title>
        <authorList>
            <person name="Santini S."/>
            <person name="Schenkelaars Q."/>
            <person name="Jourda C."/>
            <person name="Duchesne M."/>
            <person name="Belahbib H."/>
            <person name="Rocher C."/>
            <person name="Selva M."/>
            <person name="Riesgo A."/>
            <person name="Vervoort M."/>
            <person name="Leys S.P."/>
            <person name="Kodjabachian L."/>
            <person name="Le Bivic A."/>
            <person name="Borchiellini C."/>
            <person name="Claverie J.M."/>
            <person name="Renard E."/>
        </authorList>
    </citation>
    <scope>NUCLEOTIDE SEQUENCE [LARGE SCALE GENOMIC DNA]</scope>
    <source>
        <strain evidence="1">SPO-2</strain>
    </source>
</reference>
<keyword evidence="2" id="KW-1185">Reference proteome</keyword>
<evidence type="ECO:0000313" key="2">
    <source>
        <dbReference type="Proteomes" id="UP001165289"/>
    </source>
</evidence>
<dbReference type="Proteomes" id="UP001165289">
    <property type="component" value="Unassembled WGS sequence"/>
</dbReference>
<name>A0AAV7K385_9METZ</name>